<evidence type="ECO:0000256" key="9">
    <source>
        <dbReference type="ARBA" id="ARBA00031729"/>
    </source>
</evidence>
<organism evidence="15 16">
    <name type="scientific">Torulaspora globosa</name>
    <dbReference type="NCBI Taxonomy" id="48254"/>
    <lineage>
        <taxon>Eukaryota</taxon>
        <taxon>Fungi</taxon>
        <taxon>Dikarya</taxon>
        <taxon>Ascomycota</taxon>
        <taxon>Saccharomycotina</taxon>
        <taxon>Saccharomycetes</taxon>
        <taxon>Saccharomycetales</taxon>
        <taxon>Saccharomycetaceae</taxon>
        <taxon>Torulaspora</taxon>
    </lineage>
</organism>
<keyword evidence="6 13" id="KW-0067">ATP-binding</keyword>
<keyword evidence="4 13" id="KW-0547">Nucleotide-binding</keyword>
<evidence type="ECO:0000256" key="1">
    <source>
        <dbReference type="ARBA" id="ARBA00000485"/>
    </source>
</evidence>
<comment type="similarity">
    <text evidence="13">Belongs to the ubiquitin-conjugating enzyme family.</text>
</comment>
<evidence type="ECO:0000256" key="7">
    <source>
        <dbReference type="ARBA" id="ARBA00022966"/>
    </source>
</evidence>
<sequence>MSKTAQRRLLKEYQQLTKDSPPGILAAPKSEDNLFLWDCLIQGPPDTPYEGGVFNAKLEFPKDYPLSPPKLTFTPSILHPNIYHNGEVCISILHSPGDDPNMYELAEERWSPVQSVEKILLSVMSMLSEPNIESGANVDACILWRDNRPEFEKRVKSSILKSLGF</sequence>
<evidence type="ECO:0000313" key="15">
    <source>
        <dbReference type="EMBL" id="QLL34260.1"/>
    </source>
</evidence>
<dbReference type="EC" id="2.3.2.23" evidence="2"/>
<dbReference type="Proteomes" id="UP000515788">
    <property type="component" value="Chromosome 7"/>
</dbReference>
<evidence type="ECO:0000256" key="3">
    <source>
        <dbReference type="ARBA" id="ARBA00022679"/>
    </source>
</evidence>
<evidence type="ECO:0000259" key="14">
    <source>
        <dbReference type="PROSITE" id="PS50127"/>
    </source>
</evidence>
<keyword evidence="16" id="KW-1185">Reference proteome</keyword>
<dbReference type="OrthoDB" id="19692at2759"/>
<dbReference type="InterPro" id="IPR000608">
    <property type="entry name" value="UBC"/>
</dbReference>
<comment type="pathway">
    <text evidence="10">Protein modification.</text>
</comment>
<evidence type="ECO:0000256" key="8">
    <source>
        <dbReference type="ARBA" id="ARBA00030012"/>
    </source>
</evidence>
<dbReference type="CDD" id="cd23796">
    <property type="entry name" value="UBCc_UBE2G2"/>
    <property type="match status" value="1"/>
</dbReference>
<evidence type="ECO:0000256" key="5">
    <source>
        <dbReference type="ARBA" id="ARBA00022786"/>
    </source>
</evidence>
<evidence type="ECO:0000256" key="11">
    <source>
        <dbReference type="ARBA" id="ARBA00077195"/>
    </source>
</evidence>
<keyword evidence="5 13" id="KW-0833">Ubl conjugation pathway</keyword>
<dbReference type="InterPro" id="IPR050113">
    <property type="entry name" value="Ub_conjugating_enzyme"/>
</dbReference>
<feature type="active site" description="Glycyl thioester intermediate" evidence="12">
    <location>
        <position position="89"/>
    </location>
</feature>
<dbReference type="KEGG" id="tgb:HG536_0G01190"/>
<evidence type="ECO:0000256" key="2">
    <source>
        <dbReference type="ARBA" id="ARBA00012486"/>
    </source>
</evidence>
<protein>
    <recommendedName>
        <fullName evidence="2">E2 ubiquitin-conjugating enzyme</fullName>
        <ecNumber evidence="2">2.3.2.23</ecNumber>
    </recommendedName>
    <alternativeName>
        <fullName evidence="11">E2 ubiquitin-conjugating enzyme 7</fullName>
    </alternativeName>
    <alternativeName>
        <fullName evidence="9">Ubiquitin carrier protein</fullName>
    </alternativeName>
    <alternativeName>
        <fullName evidence="8">Ubiquitin-protein ligase</fullName>
    </alternativeName>
</protein>
<name>A0A7G3ZL74_9SACH</name>
<evidence type="ECO:0000256" key="13">
    <source>
        <dbReference type="RuleBase" id="RU362109"/>
    </source>
</evidence>
<evidence type="ECO:0000256" key="6">
    <source>
        <dbReference type="ARBA" id="ARBA00022840"/>
    </source>
</evidence>
<evidence type="ECO:0000256" key="10">
    <source>
        <dbReference type="ARBA" id="ARBA00043952"/>
    </source>
</evidence>
<reference evidence="15 16" key="1">
    <citation type="submission" date="2020-06" db="EMBL/GenBank/DDBJ databases">
        <title>The yeast mating-type switching endonuclease HO is a domesticated member of an unorthodox homing genetic element family.</title>
        <authorList>
            <person name="Coughlan A.Y."/>
            <person name="Lombardi L."/>
            <person name="Braun-Galleani S."/>
            <person name="Martos A.R."/>
            <person name="Galeote V."/>
            <person name="Bigey F."/>
            <person name="Dequin S."/>
            <person name="Byrne K.P."/>
            <person name="Wolfe K.H."/>
        </authorList>
    </citation>
    <scope>NUCLEOTIDE SEQUENCE [LARGE SCALE GENOMIC DNA]</scope>
    <source>
        <strain evidence="15 16">CBS764</strain>
    </source>
</reference>
<dbReference type="PANTHER" id="PTHR24067">
    <property type="entry name" value="UBIQUITIN-CONJUGATING ENZYME E2"/>
    <property type="match status" value="1"/>
</dbReference>
<dbReference type="GeneID" id="59327501"/>
<dbReference type="InterPro" id="IPR016135">
    <property type="entry name" value="UBQ-conjugating_enzyme/RWD"/>
</dbReference>
<dbReference type="Gene3D" id="3.10.110.10">
    <property type="entry name" value="Ubiquitin Conjugating Enzyme"/>
    <property type="match status" value="1"/>
</dbReference>
<dbReference type="FunFam" id="3.10.110.10:FF:000008">
    <property type="entry name" value="Ubiquitin-conjugating enzyme E2 G2"/>
    <property type="match status" value="1"/>
</dbReference>
<accession>A0A7G3ZL74</accession>
<keyword evidence="7" id="KW-0882">Thioester bond</keyword>
<dbReference type="Pfam" id="PF00179">
    <property type="entry name" value="UQ_con"/>
    <property type="match status" value="1"/>
</dbReference>
<dbReference type="EMBL" id="CP059252">
    <property type="protein sequence ID" value="QLL34260.1"/>
    <property type="molecule type" value="Genomic_DNA"/>
</dbReference>
<evidence type="ECO:0000256" key="4">
    <source>
        <dbReference type="ARBA" id="ARBA00022741"/>
    </source>
</evidence>
<feature type="domain" description="UBC core" evidence="14">
    <location>
        <begin position="4"/>
        <end position="164"/>
    </location>
</feature>
<evidence type="ECO:0000256" key="12">
    <source>
        <dbReference type="PROSITE-ProRule" id="PRU10133"/>
    </source>
</evidence>
<comment type="catalytic activity">
    <reaction evidence="1">
        <text>S-ubiquitinyl-[E1 ubiquitin-activating enzyme]-L-cysteine + [E2 ubiquitin-conjugating enzyme]-L-cysteine = [E1 ubiquitin-activating enzyme]-L-cysteine + S-ubiquitinyl-[E2 ubiquitin-conjugating enzyme]-L-cysteine.</text>
        <dbReference type="EC" id="2.3.2.23"/>
    </reaction>
</comment>
<dbReference type="PROSITE" id="PS00183">
    <property type="entry name" value="UBC_1"/>
    <property type="match status" value="1"/>
</dbReference>
<dbReference type="GO" id="GO:0005524">
    <property type="term" value="F:ATP binding"/>
    <property type="evidence" value="ECO:0007669"/>
    <property type="project" value="UniProtKB-UniRule"/>
</dbReference>
<dbReference type="AlphaFoldDB" id="A0A7G3ZL74"/>
<dbReference type="SUPFAM" id="SSF54495">
    <property type="entry name" value="UBC-like"/>
    <property type="match status" value="1"/>
</dbReference>
<evidence type="ECO:0000313" key="16">
    <source>
        <dbReference type="Proteomes" id="UP000515788"/>
    </source>
</evidence>
<gene>
    <name evidence="15" type="ORF">HG536_0G01190</name>
</gene>
<proteinExistence type="inferred from homology"/>
<dbReference type="GO" id="GO:0061631">
    <property type="term" value="F:ubiquitin conjugating enzyme activity"/>
    <property type="evidence" value="ECO:0007669"/>
    <property type="project" value="UniProtKB-EC"/>
</dbReference>
<dbReference type="InterPro" id="IPR023313">
    <property type="entry name" value="UBQ-conjugating_AS"/>
</dbReference>
<dbReference type="SMART" id="SM00212">
    <property type="entry name" value="UBCc"/>
    <property type="match status" value="1"/>
</dbReference>
<dbReference type="RefSeq" id="XP_037140934.1">
    <property type="nucleotide sequence ID" value="XM_037285038.1"/>
</dbReference>
<dbReference type="PROSITE" id="PS50127">
    <property type="entry name" value="UBC_2"/>
    <property type="match status" value="1"/>
</dbReference>
<keyword evidence="3" id="KW-0808">Transferase</keyword>
<dbReference type="GO" id="GO:0036503">
    <property type="term" value="P:ERAD pathway"/>
    <property type="evidence" value="ECO:0007669"/>
    <property type="project" value="UniProtKB-ARBA"/>
</dbReference>